<reference evidence="4 5" key="1">
    <citation type="journal article" date="2014" name="Agronomy (Basel)">
        <title>A Draft Genome Sequence for Ensete ventricosum, the Drought-Tolerant Tree Against Hunger.</title>
        <authorList>
            <person name="Harrison J."/>
            <person name="Moore K.A."/>
            <person name="Paszkiewicz K."/>
            <person name="Jones T."/>
            <person name="Grant M."/>
            <person name="Ambacheew D."/>
            <person name="Muzemil S."/>
            <person name="Studholme D.J."/>
        </authorList>
    </citation>
    <scope>NUCLEOTIDE SEQUENCE [LARGE SCALE GENOMIC DNA]</scope>
</reference>
<sequence length="301" mass="33110">MFEEEGTARTKLLCHLGFTIPDERSDNTSDSLGKLLDKTLDLDNSSLVEGEASLFAIDNGEEFFNNPQISEDILADGDSVVPNGKEVHKELEEPTGTSDPAVDDSIQRALVVGDYKGAVLQCIAANRMADALVIAHAGGPSLWESTRNQYLKNNLTPYLKFAQKEEWTVLCDSLASRLMTAGNTLAATLCYICAGNIDRTVEIWSRSLKPDCEGRTYVDLLQDLMEKTIVLTLATGHKRFSASLSKLVENYAELLANQGLLTTAVEYLKLLGSEERSHELAILRDRIALAAEGCLRDFIDY</sequence>
<organism evidence="4 5">
    <name type="scientific">Ensete ventricosum</name>
    <name type="common">Abyssinian banana</name>
    <name type="synonym">Musa ensete</name>
    <dbReference type="NCBI Taxonomy" id="4639"/>
    <lineage>
        <taxon>Eukaryota</taxon>
        <taxon>Viridiplantae</taxon>
        <taxon>Streptophyta</taxon>
        <taxon>Embryophyta</taxon>
        <taxon>Tracheophyta</taxon>
        <taxon>Spermatophyta</taxon>
        <taxon>Magnoliopsida</taxon>
        <taxon>Liliopsida</taxon>
        <taxon>Zingiberales</taxon>
        <taxon>Musaceae</taxon>
        <taxon>Ensete</taxon>
    </lineage>
</organism>
<dbReference type="GO" id="GO:0030127">
    <property type="term" value="C:COPII vesicle coat"/>
    <property type="evidence" value="ECO:0007669"/>
    <property type="project" value="TreeGrafter"/>
</dbReference>
<keyword evidence="2" id="KW-0853">WD repeat</keyword>
<dbReference type="GO" id="GO:0070971">
    <property type="term" value="C:endoplasmic reticulum exit site"/>
    <property type="evidence" value="ECO:0007669"/>
    <property type="project" value="TreeGrafter"/>
</dbReference>
<dbReference type="GO" id="GO:0007029">
    <property type="term" value="P:endoplasmic reticulum organization"/>
    <property type="evidence" value="ECO:0007669"/>
    <property type="project" value="TreeGrafter"/>
</dbReference>
<dbReference type="GO" id="GO:0005198">
    <property type="term" value="F:structural molecule activity"/>
    <property type="evidence" value="ECO:0007669"/>
    <property type="project" value="TreeGrafter"/>
</dbReference>
<dbReference type="Proteomes" id="UP000287651">
    <property type="component" value="Unassembled WGS sequence"/>
</dbReference>
<keyword evidence="1" id="KW-0813">Transport</keyword>
<dbReference type="AlphaFoldDB" id="A0A427B6Q3"/>
<evidence type="ECO:0000313" key="4">
    <source>
        <dbReference type="EMBL" id="RRT84162.1"/>
    </source>
</evidence>
<evidence type="ECO:0008006" key="6">
    <source>
        <dbReference type="Google" id="ProtNLM"/>
    </source>
</evidence>
<dbReference type="Gene3D" id="1.25.40.1030">
    <property type="match status" value="2"/>
</dbReference>
<dbReference type="PANTHER" id="PTHR13923">
    <property type="entry name" value="SEC31-RELATED PROTEIN"/>
    <property type="match status" value="1"/>
</dbReference>
<dbReference type="InterPro" id="IPR040251">
    <property type="entry name" value="SEC31-like"/>
</dbReference>
<name>A0A427B6Q3_ENSVE</name>
<evidence type="ECO:0000313" key="5">
    <source>
        <dbReference type="Proteomes" id="UP000287651"/>
    </source>
</evidence>
<dbReference type="GO" id="GO:0090110">
    <property type="term" value="P:COPII-coated vesicle cargo loading"/>
    <property type="evidence" value="ECO:0007669"/>
    <property type="project" value="TreeGrafter"/>
</dbReference>
<gene>
    <name evidence="4" type="ORF">B296_00004038</name>
</gene>
<evidence type="ECO:0000256" key="2">
    <source>
        <dbReference type="ARBA" id="ARBA00022574"/>
    </source>
</evidence>
<dbReference type="PANTHER" id="PTHR13923:SF11">
    <property type="entry name" value="SECRETORY 31, ISOFORM D"/>
    <property type="match status" value="1"/>
</dbReference>
<protein>
    <recommendedName>
        <fullName evidence="6">Ancestral coatomer element 1 Sec16/Sec31 domain-containing protein</fullName>
    </recommendedName>
</protein>
<comment type="caution">
    <text evidence="4">The sequence shown here is derived from an EMBL/GenBank/DDBJ whole genome shotgun (WGS) entry which is preliminary data.</text>
</comment>
<evidence type="ECO:0000256" key="1">
    <source>
        <dbReference type="ARBA" id="ARBA00022448"/>
    </source>
</evidence>
<accession>A0A427B6Q3</accession>
<dbReference type="EMBL" id="AMZH03000358">
    <property type="protein sequence ID" value="RRT84162.1"/>
    <property type="molecule type" value="Genomic_DNA"/>
</dbReference>
<evidence type="ECO:0000256" key="3">
    <source>
        <dbReference type="ARBA" id="ARBA00022737"/>
    </source>
</evidence>
<proteinExistence type="predicted"/>
<keyword evidence="3" id="KW-0677">Repeat</keyword>